<evidence type="ECO:0000256" key="3">
    <source>
        <dbReference type="ARBA" id="ARBA00022833"/>
    </source>
</evidence>
<dbReference type="CDD" id="cd16539">
    <property type="entry name" value="RING-HC_RNF113A_B"/>
    <property type="match status" value="1"/>
</dbReference>
<keyword evidence="3 4" id="KW-0862">Zinc</keyword>
<keyword evidence="2 4" id="KW-0863">Zinc-finger</keyword>
<dbReference type="GO" id="GO:0008270">
    <property type="term" value="F:zinc ion binding"/>
    <property type="evidence" value="ECO:0007669"/>
    <property type="project" value="UniProtKB-KW"/>
</dbReference>
<evidence type="ECO:0000259" key="6">
    <source>
        <dbReference type="PROSITE" id="PS50103"/>
    </source>
</evidence>
<dbReference type="SUPFAM" id="SSF57850">
    <property type="entry name" value="RING/U-box"/>
    <property type="match status" value="1"/>
</dbReference>
<feature type="zinc finger region" description="C3H1-type" evidence="4">
    <location>
        <begin position="127"/>
        <end position="155"/>
    </location>
</feature>
<evidence type="ECO:0000256" key="4">
    <source>
        <dbReference type="PROSITE-ProRule" id="PRU00723"/>
    </source>
</evidence>
<gene>
    <name evidence="7" type="ORF">PRUPE_7G095500</name>
</gene>
<dbReference type="Proteomes" id="UP000006882">
    <property type="component" value="Chromosome G7"/>
</dbReference>
<organism evidence="7 8">
    <name type="scientific">Prunus persica</name>
    <name type="common">Peach</name>
    <name type="synonym">Amygdalus persica</name>
    <dbReference type="NCBI Taxonomy" id="3760"/>
    <lineage>
        <taxon>Eukaryota</taxon>
        <taxon>Viridiplantae</taxon>
        <taxon>Streptophyta</taxon>
        <taxon>Embryophyta</taxon>
        <taxon>Tracheophyta</taxon>
        <taxon>Spermatophyta</taxon>
        <taxon>Magnoliopsida</taxon>
        <taxon>eudicotyledons</taxon>
        <taxon>Gunneridae</taxon>
        <taxon>Pentapetalae</taxon>
        <taxon>rosids</taxon>
        <taxon>fabids</taxon>
        <taxon>Rosales</taxon>
        <taxon>Rosaceae</taxon>
        <taxon>Amygdaloideae</taxon>
        <taxon>Amygdaleae</taxon>
        <taxon>Prunus</taxon>
    </lineage>
</organism>
<feature type="domain" description="C3H1-type" evidence="6">
    <location>
        <begin position="127"/>
        <end position="155"/>
    </location>
</feature>
<dbReference type="InterPro" id="IPR013083">
    <property type="entry name" value="Znf_RING/FYVE/PHD"/>
</dbReference>
<dbReference type="Pfam" id="PF00642">
    <property type="entry name" value="zf-CCCH"/>
    <property type="match status" value="1"/>
</dbReference>
<dbReference type="SMR" id="A0A251N9A3"/>
<dbReference type="STRING" id="3760.A0A251N9A3"/>
<dbReference type="PANTHER" id="PTHR12930">
    <property type="entry name" value="ZINC FINGER PROTEIN 183"/>
    <property type="match status" value="1"/>
</dbReference>
<evidence type="ECO:0000313" key="7">
    <source>
        <dbReference type="EMBL" id="ONH95912.1"/>
    </source>
</evidence>
<accession>A0A251N9A3</accession>
<dbReference type="SUPFAM" id="SSF90229">
    <property type="entry name" value="CCCH zinc finger"/>
    <property type="match status" value="1"/>
</dbReference>
<dbReference type="EMBL" id="CM007657">
    <property type="protein sequence ID" value="ONH95912.1"/>
    <property type="molecule type" value="Genomic_DNA"/>
</dbReference>
<dbReference type="GO" id="GO:0005684">
    <property type="term" value="C:U2-type spliceosomal complex"/>
    <property type="evidence" value="ECO:0000318"/>
    <property type="project" value="GO_Central"/>
</dbReference>
<sequence>MAEQNLVDEYQCDIKRLKKNRAKTAEKNQRQLQILQEENEKLSKMVDSYSKGMQKQLEALENPKKRKRDHETSFAQAKKVIFGSSSDEPQEVLNRCNSTSLPSQRKASKLDGKLYFSSGLSKSSTPDSNPDICKDYKDTGYCGYGDSCKFMHDRGDYKSGWQMEREQRKMMMMMMMRMARCHLHVSSAGNHYPVVTKCNHYFCEHCTLKHHSKNKKCFVCNKPTLGIFSTVYEIRRRMAA</sequence>
<dbReference type="PANTHER" id="PTHR12930:SF0">
    <property type="entry name" value="RING FINGER PROTEIN 113B"/>
    <property type="match status" value="1"/>
</dbReference>
<dbReference type="PROSITE" id="PS50103">
    <property type="entry name" value="ZF_C3H1"/>
    <property type="match status" value="1"/>
</dbReference>
<dbReference type="Gene3D" id="3.30.40.10">
    <property type="entry name" value="Zinc/RING finger domain, C3HC4 (zinc finger)"/>
    <property type="match status" value="1"/>
</dbReference>
<reference evidence="7 8" key="1">
    <citation type="journal article" date="2013" name="Nat. Genet.">
        <title>The high-quality draft genome of peach (Prunus persica) identifies unique patterns of genetic diversity, domestication and genome evolution.</title>
        <authorList>
            <consortium name="International Peach Genome Initiative"/>
            <person name="Verde I."/>
            <person name="Abbott A.G."/>
            <person name="Scalabrin S."/>
            <person name="Jung S."/>
            <person name="Shu S."/>
            <person name="Marroni F."/>
            <person name="Zhebentyayeva T."/>
            <person name="Dettori M.T."/>
            <person name="Grimwood J."/>
            <person name="Cattonaro F."/>
            <person name="Zuccolo A."/>
            <person name="Rossini L."/>
            <person name="Jenkins J."/>
            <person name="Vendramin E."/>
            <person name="Meisel L.A."/>
            <person name="Decroocq V."/>
            <person name="Sosinski B."/>
            <person name="Prochnik S."/>
            <person name="Mitros T."/>
            <person name="Policriti A."/>
            <person name="Cipriani G."/>
            <person name="Dondini L."/>
            <person name="Ficklin S."/>
            <person name="Goodstein D.M."/>
            <person name="Xuan P."/>
            <person name="Del Fabbro C."/>
            <person name="Aramini V."/>
            <person name="Copetti D."/>
            <person name="Gonzalez S."/>
            <person name="Horner D.S."/>
            <person name="Falchi R."/>
            <person name="Lucas S."/>
            <person name="Mica E."/>
            <person name="Maldonado J."/>
            <person name="Lazzari B."/>
            <person name="Bielenberg D."/>
            <person name="Pirona R."/>
            <person name="Miculan M."/>
            <person name="Barakat A."/>
            <person name="Testolin R."/>
            <person name="Stella A."/>
            <person name="Tartarini S."/>
            <person name="Tonutti P."/>
            <person name="Arus P."/>
            <person name="Orellana A."/>
            <person name="Wells C."/>
            <person name="Main D."/>
            <person name="Vizzotto G."/>
            <person name="Silva H."/>
            <person name="Salamini F."/>
            <person name="Schmutz J."/>
            <person name="Morgante M."/>
            <person name="Rokhsar D.S."/>
        </authorList>
    </citation>
    <scope>NUCLEOTIDE SEQUENCE [LARGE SCALE GENOMIC DNA]</scope>
    <source>
        <strain evidence="8">cv. Nemared</strain>
    </source>
</reference>
<name>A0A251N9A3_PRUPE</name>
<keyword evidence="1 4" id="KW-0479">Metal-binding</keyword>
<feature type="coiled-coil region" evidence="5">
    <location>
        <begin position="7"/>
        <end position="52"/>
    </location>
</feature>
<dbReference type="InterPro" id="IPR039971">
    <property type="entry name" value="CWC24-like"/>
</dbReference>
<keyword evidence="5" id="KW-0175">Coiled coil</keyword>
<dbReference type="GO" id="GO:0034247">
    <property type="term" value="P:snoRNA splicing"/>
    <property type="evidence" value="ECO:0000318"/>
    <property type="project" value="GO_Central"/>
</dbReference>
<evidence type="ECO:0000256" key="5">
    <source>
        <dbReference type="SAM" id="Coils"/>
    </source>
</evidence>
<evidence type="ECO:0000256" key="1">
    <source>
        <dbReference type="ARBA" id="ARBA00022723"/>
    </source>
</evidence>
<dbReference type="AlphaFoldDB" id="A0A251N9A3"/>
<evidence type="ECO:0000256" key="2">
    <source>
        <dbReference type="ARBA" id="ARBA00022771"/>
    </source>
</evidence>
<protein>
    <recommendedName>
        <fullName evidence="6">C3H1-type domain-containing protein</fullName>
    </recommendedName>
</protein>
<dbReference type="Gene3D" id="4.10.1000.10">
    <property type="entry name" value="Zinc finger, CCCH-type"/>
    <property type="match status" value="1"/>
</dbReference>
<dbReference type="Gramene" id="ONH95912">
    <property type="protein sequence ID" value="ONH95912"/>
    <property type="gene ID" value="PRUPE_7G095500"/>
</dbReference>
<dbReference type="SMART" id="SM00356">
    <property type="entry name" value="ZnF_C3H1"/>
    <property type="match status" value="1"/>
</dbReference>
<dbReference type="InterPro" id="IPR000571">
    <property type="entry name" value="Znf_CCCH"/>
</dbReference>
<keyword evidence="8" id="KW-1185">Reference proteome</keyword>
<evidence type="ECO:0000313" key="8">
    <source>
        <dbReference type="Proteomes" id="UP000006882"/>
    </source>
</evidence>
<dbReference type="InterPro" id="IPR036855">
    <property type="entry name" value="Znf_CCCH_sf"/>
</dbReference>
<proteinExistence type="predicted"/>